<evidence type="ECO:0000259" key="11">
    <source>
        <dbReference type="Pfam" id="PF02225"/>
    </source>
</evidence>
<evidence type="ECO:0000256" key="6">
    <source>
        <dbReference type="ARBA" id="ARBA00022825"/>
    </source>
</evidence>
<dbReference type="PROSITE" id="PS51892">
    <property type="entry name" value="SUBTILASE"/>
    <property type="match status" value="1"/>
</dbReference>
<name>A0ABV8SST2_9GAMM</name>
<evidence type="ECO:0000256" key="5">
    <source>
        <dbReference type="ARBA" id="ARBA00022801"/>
    </source>
</evidence>
<dbReference type="InterPro" id="IPR036852">
    <property type="entry name" value="Peptidase_S8/S53_dom_sf"/>
</dbReference>
<keyword evidence="2" id="KW-0964">Secreted</keyword>
<dbReference type="InterPro" id="IPR034213">
    <property type="entry name" value="S8_Vpr-like"/>
</dbReference>
<dbReference type="CDD" id="cd04818">
    <property type="entry name" value="PA_subtilisin_1"/>
    <property type="match status" value="1"/>
</dbReference>
<dbReference type="CDD" id="cd07474">
    <property type="entry name" value="Peptidases_S8_subtilisin_Vpr-like"/>
    <property type="match status" value="1"/>
</dbReference>
<dbReference type="Gene3D" id="3.40.50.200">
    <property type="entry name" value="Peptidase S8/S53 domain"/>
    <property type="match status" value="1"/>
</dbReference>
<evidence type="ECO:0000256" key="3">
    <source>
        <dbReference type="ARBA" id="ARBA00022670"/>
    </source>
</evidence>
<organism evidence="12 13">
    <name type="scientific">Steroidobacter flavus</name>
    <dbReference type="NCBI Taxonomy" id="1842136"/>
    <lineage>
        <taxon>Bacteria</taxon>
        <taxon>Pseudomonadati</taxon>
        <taxon>Pseudomonadota</taxon>
        <taxon>Gammaproteobacteria</taxon>
        <taxon>Steroidobacterales</taxon>
        <taxon>Steroidobacteraceae</taxon>
        <taxon>Steroidobacter</taxon>
    </lineage>
</organism>
<comment type="similarity">
    <text evidence="1 7 8">Belongs to the peptidase S8 family.</text>
</comment>
<evidence type="ECO:0000313" key="12">
    <source>
        <dbReference type="EMBL" id="MFC4310556.1"/>
    </source>
</evidence>
<evidence type="ECO:0000256" key="2">
    <source>
        <dbReference type="ARBA" id="ARBA00022512"/>
    </source>
</evidence>
<dbReference type="SUPFAM" id="SSF52743">
    <property type="entry name" value="Subtilisin-like"/>
    <property type="match status" value="1"/>
</dbReference>
<dbReference type="Proteomes" id="UP001595904">
    <property type="component" value="Unassembled WGS sequence"/>
</dbReference>
<evidence type="ECO:0000313" key="13">
    <source>
        <dbReference type="Proteomes" id="UP001595904"/>
    </source>
</evidence>
<keyword evidence="5 7" id="KW-0378">Hydrolase</keyword>
<dbReference type="Pfam" id="PF00082">
    <property type="entry name" value="Peptidase_S8"/>
    <property type="match status" value="1"/>
</dbReference>
<dbReference type="PANTHER" id="PTHR43806:SF11">
    <property type="entry name" value="CEREVISIN-RELATED"/>
    <property type="match status" value="1"/>
</dbReference>
<keyword evidence="2" id="KW-0134">Cell wall</keyword>
<keyword evidence="6 7" id="KW-0720">Serine protease</keyword>
<proteinExistence type="inferred from homology"/>
<dbReference type="PRINTS" id="PR00723">
    <property type="entry name" value="SUBTILISIN"/>
</dbReference>
<feature type="active site" description="Charge relay system" evidence="7">
    <location>
        <position position="571"/>
    </location>
</feature>
<accession>A0ABV8SST2</accession>
<keyword evidence="3 7" id="KW-0645">Protease</keyword>
<evidence type="ECO:0000256" key="7">
    <source>
        <dbReference type="PROSITE-ProRule" id="PRU01240"/>
    </source>
</evidence>
<feature type="domain" description="Peptidase S8/S53" evidence="10">
    <location>
        <begin position="173"/>
        <end position="606"/>
    </location>
</feature>
<dbReference type="InterPro" id="IPR000209">
    <property type="entry name" value="Peptidase_S8/S53_dom"/>
</dbReference>
<feature type="domain" description="PA" evidence="11">
    <location>
        <begin position="421"/>
        <end position="508"/>
    </location>
</feature>
<dbReference type="InterPro" id="IPR003137">
    <property type="entry name" value="PA_domain"/>
</dbReference>
<dbReference type="PROSITE" id="PS00136">
    <property type="entry name" value="SUBTILASE_ASP"/>
    <property type="match status" value="1"/>
</dbReference>
<dbReference type="Gene3D" id="3.50.30.30">
    <property type="match status" value="1"/>
</dbReference>
<dbReference type="PROSITE" id="PS00138">
    <property type="entry name" value="SUBTILASE_SER"/>
    <property type="match status" value="1"/>
</dbReference>
<dbReference type="Pfam" id="PF02225">
    <property type="entry name" value="PA"/>
    <property type="match status" value="1"/>
</dbReference>
<gene>
    <name evidence="12" type="ORF">ACFPN2_15805</name>
</gene>
<evidence type="ECO:0000256" key="1">
    <source>
        <dbReference type="ARBA" id="ARBA00011073"/>
    </source>
</evidence>
<protein>
    <submittedName>
        <fullName evidence="12">S8 family serine peptidase</fullName>
    </submittedName>
</protein>
<evidence type="ECO:0000256" key="9">
    <source>
        <dbReference type="SAM" id="SignalP"/>
    </source>
</evidence>
<evidence type="ECO:0000259" key="10">
    <source>
        <dbReference type="Pfam" id="PF00082"/>
    </source>
</evidence>
<keyword evidence="4 9" id="KW-0732">Signal</keyword>
<dbReference type="InterPro" id="IPR050131">
    <property type="entry name" value="Peptidase_S8_subtilisin-like"/>
</dbReference>
<reference evidence="13" key="1">
    <citation type="journal article" date="2019" name="Int. J. Syst. Evol. Microbiol.">
        <title>The Global Catalogue of Microorganisms (GCM) 10K type strain sequencing project: providing services to taxonomists for standard genome sequencing and annotation.</title>
        <authorList>
            <consortium name="The Broad Institute Genomics Platform"/>
            <consortium name="The Broad Institute Genome Sequencing Center for Infectious Disease"/>
            <person name="Wu L."/>
            <person name="Ma J."/>
        </authorList>
    </citation>
    <scope>NUCLEOTIDE SEQUENCE [LARGE SCALE GENOMIC DNA]</scope>
    <source>
        <strain evidence="13">CGMCC 1.10759</strain>
    </source>
</reference>
<feature type="signal peptide" evidence="9">
    <location>
        <begin position="1"/>
        <end position="25"/>
    </location>
</feature>
<dbReference type="EMBL" id="JBHSDU010000003">
    <property type="protein sequence ID" value="MFC4310556.1"/>
    <property type="molecule type" value="Genomic_DNA"/>
</dbReference>
<dbReference type="InterPro" id="IPR023828">
    <property type="entry name" value="Peptidase_S8_Ser-AS"/>
</dbReference>
<sequence>MTNFRRRATVGPLSLIATTVLTVVAADASAAQRAVATGSKRLESRLPTPARSQLNDVTQLLRNSGTPTRVQVAVSLNTAPVGDRTGTSKADVLIEQTAFISRIAQSAPSATVIGSVQLVANTVFLEIDSTDVKALANDRAVTRVAPTGNYKRNLTETVPYIGGETLHGLGVTGKGVRVAVIDSGIDYTHKSLGGAGTAEAYAKAWGTSAADPRNTTTDGLFPTAKVIGGYDFVGEAWTGAAGGPPLAPDPDPIAAPDQSTFGGHGTHVADIIGGKNGVAPDVKLYAVKACAVPTSTCSGVALMQSFEWAIDPNGDGDPSDHADIINMSLGSDYGQPFDDDLSAAVDRGTKLGAFTVASAGNGSDKPFITGSPAAAVTALSVAQTNVPSAVVDLMTIVTPAVTPAQRGAIHQDWSAELTTAITAPVVFTASNALGCTPFAAGSLTGRIALVNRGSCTFSDKIRNIQAGGALIGVIGLVDGSAPFTGAFSDGVPITIPGYMISQADANAIRTGATVTFDPDNTFPLISSVTSTSSRGPMFEDFRIKPEIGAPGASVSAMSGSGTQSDAFGGTSGAAPMVTGSAALLKQLYPTVAPQRLKQLLINNAETDIEQPGTPSGVIPDSLAPISRIGGGEVRVDRAAAATAGAYGFDLVKTGTRSGGVSFGFVDVADKAVLVHKRVRVFNRSKQAAIFKVKPTYRFANDVANGAVKIHALPLIAVPAKGDRTIDVFMTIEGSKLRNNLMNAGPDGPNPVPLTLQEYDGYLVFEKVALFGKPEKFTLPWHVLPRKSADTQVVGGPTWKAGSGGVGTISLKNRGVGAAQLNGYSLLATSPNTPPGERGENAPRPDLRAVGVTTLEVPTDVCSSGYLWSFAVNMWERETLPVAVDHRIALDLNNDGEDDYWLLNRDVSLNELSDGRQLAWSINLATGDADAFWFVEHPTNSSTTVLNACLEQFGLTAADVEARKVVGVSVFADDFYFGGPGDSIEGLKIVPFGERYFAAPASDLAGGASGNVSVYDFGQIPGTTKELGVMIQTDGDRCATASNCGGATKSTEALFVAPPGGKIKF</sequence>
<feature type="chain" id="PRO_5045770385" evidence="9">
    <location>
        <begin position="26"/>
        <end position="1064"/>
    </location>
</feature>
<comment type="caution">
    <text evidence="12">The sequence shown here is derived from an EMBL/GenBank/DDBJ whole genome shotgun (WGS) entry which is preliminary data.</text>
</comment>
<dbReference type="InterPro" id="IPR023827">
    <property type="entry name" value="Peptidase_S8_Asp-AS"/>
</dbReference>
<evidence type="ECO:0000256" key="8">
    <source>
        <dbReference type="RuleBase" id="RU003355"/>
    </source>
</evidence>
<dbReference type="InterPro" id="IPR015500">
    <property type="entry name" value="Peptidase_S8_subtilisin-rel"/>
</dbReference>
<feature type="active site" description="Charge relay system" evidence="7">
    <location>
        <position position="182"/>
    </location>
</feature>
<evidence type="ECO:0000256" key="4">
    <source>
        <dbReference type="ARBA" id="ARBA00022729"/>
    </source>
</evidence>
<feature type="active site" description="Charge relay system" evidence="7">
    <location>
        <position position="264"/>
    </location>
</feature>
<keyword evidence="13" id="KW-1185">Reference proteome</keyword>
<dbReference type="PANTHER" id="PTHR43806">
    <property type="entry name" value="PEPTIDASE S8"/>
    <property type="match status" value="1"/>
</dbReference>